<keyword evidence="1 2" id="KW-0479">Metal-binding</keyword>
<evidence type="ECO:0000256" key="1">
    <source>
        <dbReference type="PIRNR" id="PIRNR006615"/>
    </source>
</evidence>
<dbReference type="AlphaFoldDB" id="A0A4R3JD74"/>
<dbReference type="OrthoDB" id="9772308at2"/>
<evidence type="ECO:0000313" key="4">
    <source>
        <dbReference type="EMBL" id="TCS62650.1"/>
    </source>
</evidence>
<dbReference type="GO" id="GO:0006508">
    <property type="term" value="P:proteolysis"/>
    <property type="evidence" value="ECO:0007669"/>
    <property type="project" value="UniProtKB-UniRule"/>
</dbReference>
<feature type="binding site" evidence="2">
    <location>
        <position position="265"/>
    </location>
    <ligand>
        <name>Zn(2+)</name>
        <dbReference type="ChEBI" id="CHEBI:29105"/>
        <note>catalytic</note>
    </ligand>
</feature>
<organism evidence="4 5">
    <name type="scientific">Varunaivibrio sulfuroxidans</name>
    <dbReference type="NCBI Taxonomy" id="1773489"/>
    <lineage>
        <taxon>Bacteria</taxon>
        <taxon>Pseudomonadati</taxon>
        <taxon>Pseudomonadota</taxon>
        <taxon>Alphaproteobacteria</taxon>
        <taxon>Rhodospirillales</taxon>
        <taxon>Magnetovibrionaceae</taxon>
        <taxon>Varunaivibrio</taxon>
    </lineage>
</organism>
<dbReference type="PRINTS" id="PR00998">
    <property type="entry name" value="CRBOXYPTASET"/>
</dbReference>
<comment type="catalytic activity">
    <reaction evidence="1">
        <text>Release of a C-terminal amino acid with broad specificity, except for -Pro.</text>
        <dbReference type="EC" id="3.4.17.19"/>
    </reaction>
</comment>
<dbReference type="Proteomes" id="UP000295304">
    <property type="component" value="Unassembled WGS sequence"/>
</dbReference>
<dbReference type="GO" id="GO:0004181">
    <property type="term" value="F:metallocarboxypeptidase activity"/>
    <property type="evidence" value="ECO:0007669"/>
    <property type="project" value="UniProtKB-UniRule"/>
</dbReference>
<accession>A0A4R3JD74</accession>
<keyword evidence="1 4" id="KW-0121">Carboxypeptidase</keyword>
<dbReference type="SUPFAM" id="SSF55486">
    <property type="entry name" value="Metalloproteases ('zincins'), catalytic domain"/>
    <property type="match status" value="1"/>
</dbReference>
<dbReference type="PANTHER" id="PTHR34217:SF1">
    <property type="entry name" value="CARBOXYPEPTIDASE 1"/>
    <property type="match status" value="1"/>
</dbReference>
<dbReference type="GO" id="GO:0046872">
    <property type="term" value="F:metal ion binding"/>
    <property type="evidence" value="ECO:0007669"/>
    <property type="project" value="UniProtKB-KW"/>
</dbReference>
<feature type="active site" description="Proton donor/acceptor" evidence="3">
    <location>
        <position position="266"/>
    </location>
</feature>
<comment type="similarity">
    <text evidence="1">Belongs to the peptidase M32 family.</text>
</comment>
<protein>
    <recommendedName>
        <fullName evidence="1">Metal-dependent carboxypeptidase</fullName>
        <ecNumber evidence="1">3.4.17.19</ecNumber>
    </recommendedName>
</protein>
<sequence length="499" mass="55035">MQKTPYRDLEARFARLDALEGASAMLHWDMSAMMPAGGAESRAEQLAVLKTLGHAMLCAPEMADLLGAAATQSDLDPWQRANITEMRRRWVHATAIDDTLVEALSRACSACETVWRGARAENDFARVLPFMKEVLALTREVGAAKAEKLGVSVYDALLDEYEPDGRAHDIDAIFADLEAFLPDFLSDVMDVQARKPAPLPLDGPFPIDRQRGLGLSIMKSLGFDFEHGRLDVSLHPFCGGVPDDVRITTRYSEDDFASSLMGVIHETGHALYERGLPTQWSRQPVGKARGMSLHESQSLLMEMQACRSLQFLSFAAPIMRKAFDAQGPAWTADNLARLYTRVEPGFIRVDADEVTYPAHVILRYRLEKALIGGDMRLEELPGAWNEGLHALLGITPPNDRLGCLQDIHWYDGAWGYFPTYTLGAMTAAQLFDAARKAQPGLPDAIARGNFAPLLGWLRSHVHERASSASSTDIITAATGKALDADIFKNHLKARYLEAT</sequence>
<feature type="binding site" evidence="2">
    <location>
        <position position="295"/>
    </location>
    <ligand>
        <name>Zn(2+)</name>
        <dbReference type="ChEBI" id="CHEBI:29105"/>
        <note>catalytic</note>
    </ligand>
</feature>
<keyword evidence="5" id="KW-1185">Reference proteome</keyword>
<gene>
    <name evidence="4" type="ORF">EDD55_105198</name>
</gene>
<evidence type="ECO:0000313" key="5">
    <source>
        <dbReference type="Proteomes" id="UP000295304"/>
    </source>
</evidence>
<dbReference type="CDD" id="cd06460">
    <property type="entry name" value="M32_Taq"/>
    <property type="match status" value="1"/>
</dbReference>
<proteinExistence type="inferred from homology"/>
<comment type="function">
    <text evidence="1">Broad specificity carboxypetidase that releases amino acids sequentially from the C-terminus, including neutral, aromatic, polar and basic residues.</text>
</comment>
<keyword evidence="1" id="KW-0482">Metalloprotease</keyword>
<keyword evidence="2" id="KW-0862">Zinc</keyword>
<dbReference type="InterPro" id="IPR001333">
    <property type="entry name" value="Peptidase_M32_Taq"/>
</dbReference>
<comment type="cofactor">
    <cofactor evidence="2">
        <name>Zn(2+)</name>
        <dbReference type="ChEBI" id="CHEBI:29105"/>
    </cofactor>
    <text evidence="2">Binds 1 zinc ion per subunit.</text>
</comment>
<dbReference type="EC" id="3.4.17.19" evidence="1"/>
<dbReference type="RefSeq" id="WP_132939092.1">
    <property type="nucleotide sequence ID" value="NZ_CP119676.1"/>
</dbReference>
<dbReference type="PANTHER" id="PTHR34217">
    <property type="entry name" value="METAL-DEPENDENT CARBOXYPEPTIDASE"/>
    <property type="match status" value="1"/>
</dbReference>
<dbReference type="Gene3D" id="1.10.1370.30">
    <property type="match status" value="1"/>
</dbReference>
<reference evidence="4 5" key="1">
    <citation type="submission" date="2019-03" db="EMBL/GenBank/DDBJ databases">
        <title>Genomic Encyclopedia of Type Strains, Phase IV (KMG-IV): sequencing the most valuable type-strain genomes for metagenomic binning, comparative biology and taxonomic classification.</title>
        <authorList>
            <person name="Goeker M."/>
        </authorList>
    </citation>
    <scope>NUCLEOTIDE SEQUENCE [LARGE SCALE GENOMIC DNA]</scope>
    <source>
        <strain evidence="4 5">DSM 101688</strain>
    </source>
</reference>
<name>A0A4R3JD74_9PROT</name>
<dbReference type="PIRSF" id="PIRSF006615">
    <property type="entry name" value="Zn_crbxpep_Taq"/>
    <property type="match status" value="1"/>
</dbReference>
<comment type="caution">
    <text evidence="4">The sequence shown here is derived from an EMBL/GenBank/DDBJ whole genome shotgun (WGS) entry which is preliminary data.</text>
</comment>
<dbReference type="PROSITE" id="PS52034">
    <property type="entry name" value="PEPTIDASE_M32"/>
    <property type="match status" value="1"/>
</dbReference>
<feature type="binding site" evidence="2">
    <location>
        <position position="269"/>
    </location>
    <ligand>
        <name>Zn(2+)</name>
        <dbReference type="ChEBI" id="CHEBI:29105"/>
        <note>catalytic</note>
    </ligand>
</feature>
<keyword evidence="1" id="KW-0645">Protease</keyword>
<dbReference type="EMBL" id="SLZW01000005">
    <property type="protein sequence ID" value="TCS62650.1"/>
    <property type="molecule type" value="Genomic_DNA"/>
</dbReference>
<evidence type="ECO:0000256" key="2">
    <source>
        <dbReference type="PIRSR" id="PIRSR006615-1"/>
    </source>
</evidence>
<keyword evidence="1" id="KW-0378">Hydrolase</keyword>
<evidence type="ECO:0000256" key="3">
    <source>
        <dbReference type="PIRSR" id="PIRSR006615-2"/>
    </source>
</evidence>
<dbReference type="Pfam" id="PF02074">
    <property type="entry name" value="Peptidase_M32"/>
    <property type="match status" value="1"/>
</dbReference>